<sequence>MMNAVKEQFNEISAKYDQQRPYLIPCFEDFYGAANALLANRPQACKVLDVGAGTGLFSYFLYQQRPELEFTLVDLAPEMLAVARQRFVGLPSFIFQELDFVTQPLPGHYDVVVSSLAIHHLPDAEKATLYQRIHDALNPGGLFINADQVLGRTAGFDAFNRQHWVRTVQQSGLPKEAIERAFERIKLDDFGTLEAQLRMLEAAGFQEVDCVYKNLNFVVFAAVRDTITDWN</sequence>
<organism evidence="2 3">
    <name type="scientific">Hymenobacter coccineus</name>
    <dbReference type="NCBI Taxonomy" id="1908235"/>
    <lineage>
        <taxon>Bacteria</taxon>
        <taxon>Pseudomonadati</taxon>
        <taxon>Bacteroidota</taxon>
        <taxon>Cytophagia</taxon>
        <taxon>Cytophagales</taxon>
        <taxon>Hymenobacteraceae</taxon>
        <taxon>Hymenobacter</taxon>
    </lineage>
</organism>
<protein>
    <submittedName>
        <fullName evidence="2">Methyltransferase type 12</fullName>
    </submittedName>
</protein>
<keyword evidence="2" id="KW-0808">Transferase</keyword>
<accession>A0A1G1TGU4</accession>
<dbReference type="InterPro" id="IPR041698">
    <property type="entry name" value="Methyltransf_25"/>
</dbReference>
<dbReference type="Gene3D" id="3.40.50.150">
    <property type="entry name" value="Vaccinia Virus protein VP39"/>
    <property type="match status" value="1"/>
</dbReference>
<feature type="domain" description="Methyltransferase" evidence="1">
    <location>
        <begin position="47"/>
        <end position="141"/>
    </location>
</feature>
<evidence type="ECO:0000313" key="3">
    <source>
        <dbReference type="Proteomes" id="UP000177506"/>
    </source>
</evidence>
<keyword evidence="2" id="KW-0489">Methyltransferase</keyword>
<evidence type="ECO:0000313" key="2">
    <source>
        <dbReference type="EMBL" id="OGX90098.1"/>
    </source>
</evidence>
<dbReference type="Gene3D" id="6.10.140.280">
    <property type="match status" value="1"/>
</dbReference>
<reference evidence="2 3" key="1">
    <citation type="submission" date="2016-08" db="EMBL/GenBank/DDBJ databases">
        <title>Hymenobacter coccineus sp. nov., Hymenobacter lapidarius sp. nov. and Hymenobacter glacialis sp. nov., isolated from Antarctic soil.</title>
        <authorList>
            <person name="Sedlacek I."/>
            <person name="Kralova S."/>
            <person name="Kyrova K."/>
            <person name="Maslanova I."/>
            <person name="Stankova E."/>
            <person name="Vrbovska V."/>
            <person name="Nemec M."/>
            <person name="Bartak M."/>
            <person name="Svec P."/>
            <person name="Busse H.-J."/>
            <person name="Pantucek R."/>
        </authorList>
    </citation>
    <scope>NUCLEOTIDE SEQUENCE [LARGE SCALE GENOMIC DNA]</scope>
    <source>
        <strain evidence="2 3">CCM 8649</strain>
    </source>
</reference>
<dbReference type="Pfam" id="PF13649">
    <property type="entry name" value="Methyltransf_25"/>
    <property type="match status" value="1"/>
</dbReference>
<dbReference type="GO" id="GO:0008168">
    <property type="term" value="F:methyltransferase activity"/>
    <property type="evidence" value="ECO:0007669"/>
    <property type="project" value="UniProtKB-KW"/>
</dbReference>
<dbReference type="GO" id="GO:0032259">
    <property type="term" value="P:methylation"/>
    <property type="evidence" value="ECO:0007669"/>
    <property type="project" value="UniProtKB-KW"/>
</dbReference>
<evidence type="ECO:0000259" key="1">
    <source>
        <dbReference type="Pfam" id="PF13649"/>
    </source>
</evidence>
<dbReference type="SUPFAM" id="SSF53335">
    <property type="entry name" value="S-adenosyl-L-methionine-dependent methyltransferases"/>
    <property type="match status" value="1"/>
</dbReference>
<keyword evidence="3" id="KW-1185">Reference proteome</keyword>
<dbReference type="Proteomes" id="UP000177506">
    <property type="component" value="Unassembled WGS sequence"/>
</dbReference>
<proteinExistence type="predicted"/>
<dbReference type="AlphaFoldDB" id="A0A1G1TGU4"/>
<gene>
    <name evidence="2" type="ORF">BEN49_07570</name>
</gene>
<dbReference type="CDD" id="cd02440">
    <property type="entry name" value="AdoMet_MTases"/>
    <property type="match status" value="1"/>
</dbReference>
<name>A0A1G1TGU4_9BACT</name>
<dbReference type="EMBL" id="MDZA01000199">
    <property type="protein sequence ID" value="OGX90098.1"/>
    <property type="molecule type" value="Genomic_DNA"/>
</dbReference>
<dbReference type="InterPro" id="IPR029063">
    <property type="entry name" value="SAM-dependent_MTases_sf"/>
</dbReference>
<dbReference type="PANTHER" id="PTHR43591">
    <property type="entry name" value="METHYLTRANSFERASE"/>
    <property type="match status" value="1"/>
</dbReference>
<comment type="caution">
    <text evidence="2">The sequence shown here is derived from an EMBL/GenBank/DDBJ whole genome shotgun (WGS) entry which is preliminary data.</text>
</comment>